<dbReference type="Gene3D" id="2.40.50.140">
    <property type="entry name" value="Nucleic acid-binding proteins"/>
    <property type="match status" value="1"/>
</dbReference>
<dbReference type="Proteomes" id="UP001303532">
    <property type="component" value="Chromosome"/>
</dbReference>
<dbReference type="Gene3D" id="1.10.3500.10">
    <property type="entry name" value="Tex N-terminal region-like"/>
    <property type="match status" value="1"/>
</dbReference>
<dbReference type="InterPro" id="IPR012340">
    <property type="entry name" value="NA-bd_OB-fold"/>
</dbReference>
<dbReference type="SUPFAM" id="SSF50249">
    <property type="entry name" value="Nucleic acid-binding proteins"/>
    <property type="match status" value="1"/>
</dbReference>
<dbReference type="InterPro" id="IPR044146">
    <property type="entry name" value="S1_Tex"/>
</dbReference>
<sequence>MEMSERILEMTAKRAALPLKQTKQVIELLDEGNTVPFIARYRKEATGSLDEVQIKDIEDAYQYSKGLEQRKEEVLRLIGEQDKLTPELEQQIAAADVLQRLEDLYRPYKQKRRTRAMIAIERGLNGLADKLLQFTNDAVEGLAKEFINQEKEVNTVEDALTGAQDIIAERIADDASLRDKIRKISWSRGTLISSKRKDAEDEKSIYEMYYEYEEPLSKVVPHRVLALNRGEKEDVLRVTVGFPADRIIGDLERGVIKRESSPAAQYVKEALEDSFKRLIAPSVEREIRASLSEKAEAQAIHVFAENLKSLLLQPPLKGRMVLGVDPAFRTGCKLAVIDETGKNLEISVIYPHPPKPQKEASKQTVLQLLKKYDIKLIAIGNGTASRETEKFIAETIKEVDSDVAYVIVNEAGASVYSASAQARSEFPDLQVEQRSAISIARRLQDPLSELVKIDPESIGVGQYQHDVAKKQLAESLSFVVETAVNRVGVNVNTASASLLQYVAGLSKTVAENIVKKREEDGQFEKRTQLKKIPRLGAKTYEQAIGFLRVPNAKELFDGTGIHPESYSLAEEILREAGISKKQIGSAEAVAALDALNSTELANKLDVGTVTVNDVIETLKRPNRDPRDEYPQPLLKADVLDMKDLHEGMEMQGTVRNVVDFGAFVDIGVHEDGLVHISKLKRGFVKHPLDVVASGDIVTVWVESVDKAKGRIALTMLTSARK</sequence>
<dbReference type="EMBL" id="CP116341">
    <property type="protein sequence ID" value="WOV83935.1"/>
    <property type="molecule type" value="Genomic_DNA"/>
</dbReference>
<dbReference type="Pfam" id="PF00575">
    <property type="entry name" value="S1"/>
    <property type="match status" value="1"/>
</dbReference>
<dbReference type="Pfam" id="PF16921">
    <property type="entry name" value="Tex_YqgF"/>
    <property type="match status" value="1"/>
</dbReference>
<dbReference type="Pfam" id="PF09371">
    <property type="entry name" value="Tex_N"/>
    <property type="match status" value="1"/>
</dbReference>
<dbReference type="InterPro" id="IPR032639">
    <property type="entry name" value="Tex_YqgF"/>
</dbReference>
<dbReference type="InterPro" id="IPR055179">
    <property type="entry name" value="Tex-like_central_region"/>
</dbReference>
<gene>
    <name evidence="2" type="ORF">PGH26_13830</name>
</gene>
<dbReference type="PANTHER" id="PTHR10724">
    <property type="entry name" value="30S RIBOSOMAL PROTEIN S1"/>
    <property type="match status" value="1"/>
</dbReference>
<reference evidence="2 3" key="1">
    <citation type="submission" date="2023-01" db="EMBL/GenBank/DDBJ databases">
        <title>Sporosarcina sp. nov., isolated from Korean tranditional fermented seafood 'Jeotgal'.</title>
        <authorList>
            <person name="Yang A.-I."/>
        </authorList>
    </citation>
    <scope>NUCLEOTIDE SEQUENCE [LARGE SCALE GENOMIC DNA]</scope>
    <source>
        <strain evidence="2 3">B2O-1</strain>
    </source>
</reference>
<dbReference type="Pfam" id="PF17674">
    <property type="entry name" value="HHH_9"/>
    <property type="match status" value="1"/>
</dbReference>
<feature type="domain" description="S1 motif" evidence="1">
    <location>
        <begin position="647"/>
        <end position="716"/>
    </location>
</feature>
<dbReference type="InterPro" id="IPR003029">
    <property type="entry name" value="S1_domain"/>
</dbReference>
<dbReference type="PANTHER" id="PTHR10724:SF10">
    <property type="entry name" value="S1 RNA-BINDING DOMAIN-CONTAINING PROTEIN 1"/>
    <property type="match status" value="1"/>
</dbReference>
<dbReference type="Gene3D" id="3.30.420.140">
    <property type="entry name" value="YqgF/RNase H-like domain"/>
    <property type="match status" value="1"/>
</dbReference>
<dbReference type="SUPFAM" id="SSF47781">
    <property type="entry name" value="RuvA domain 2-like"/>
    <property type="match status" value="2"/>
</dbReference>
<dbReference type="CDD" id="cd05685">
    <property type="entry name" value="S1_Tex"/>
    <property type="match status" value="1"/>
</dbReference>
<dbReference type="InterPro" id="IPR012337">
    <property type="entry name" value="RNaseH-like_sf"/>
</dbReference>
<name>A0ABZ0KU08_9BACL</name>
<protein>
    <submittedName>
        <fullName evidence="2">Tex family protein</fullName>
    </submittedName>
</protein>
<organism evidence="2 3">
    <name type="scientific">Sporosarcina jeotgali</name>
    <dbReference type="NCBI Taxonomy" id="3020056"/>
    <lineage>
        <taxon>Bacteria</taxon>
        <taxon>Bacillati</taxon>
        <taxon>Bacillota</taxon>
        <taxon>Bacilli</taxon>
        <taxon>Bacillales</taxon>
        <taxon>Caryophanaceae</taxon>
        <taxon>Sporosarcina</taxon>
    </lineage>
</organism>
<proteinExistence type="predicted"/>
<dbReference type="InterPro" id="IPR023323">
    <property type="entry name" value="Tex-like_dom_sf"/>
</dbReference>
<dbReference type="Pfam" id="PF12836">
    <property type="entry name" value="HHH_3"/>
    <property type="match status" value="1"/>
</dbReference>
<dbReference type="Pfam" id="PF22706">
    <property type="entry name" value="Tex_central_region"/>
    <property type="match status" value="1"/>
</dbReference>
<dbReference type="InterPro" id="IPR006641">
    <property type="entry name" value="YqgF/RNaseH-like_dom"/>
</dbReference>
<evidence type="ECO:0000259" key="1">
    <source>
        <dbReference type="PROSITE" id="PS50126"/>
    </source>
</evidence>
<dbReference type="Gene3D" id="1.10.150.310">
    <property type="entry name" value="Tex RuvX-like domain-like"/>
    <property type="match status" value="1"/>
</dbReference>
<dbReference type="InterPro" id="IPR018974">
    <property type="entry name" value="Tex-like_N"/>
</dbReference>
<dbReference type="SMART" id="SM00732">
    <property type="entry name" value="YqgFc"/>
    <property type="match status" value="1"/>
</dbReference>
<dbReference type="InterPro" id="IPR010994">
    <property type="entry name" value="RuvA_2-like"/>
</dbReference>
<dbReference type="SMART" id="SM00316">
    <property type="entry name" value="S1"/>
    <property type="match status" value="1"/>
</dbReference>
<dbReference type="SUPFAM" id="SSF53098">
    <property type="entry name" value="Ribonuclease H-like"/>
    <property type="match status" value="1"/>
</dbReference>
<keyword evidence="3" id="KW-1185">Reference proteome</keyword>
<dbReference type="PROSITE" id="PS50126">
    <property type="entry name" value="S1"/>
    <property type="match status" value="1"/>
</dbReference>
<dbReference type="InterPro" id="IPR050437">
    <property type="entry name" value="Ribos_protein_bS1-like"/>
</dbReference>
<accession>A0ABZ0KU08</accession>
<dbReference type="InterPro" id="IPR041692">
    <property type="entry name" value="HHH_9"/>
</dbReference>
<evidence type="ECO:0000313" key="3">
    <source>
        <dbReference type="Proteomes" id="UP001303532"/>
    </source>
</evidence>
<dbReference type="InterPro" id="IPR023319">
    <property type="entry name" value="Tex-like_HTH_dom_sf"/>
</dbReference>
<evidence type="ECO:0000313" key="2">
    <source>
        <dbReference type="EMBL" id="WOV83935.1"/>
    </source>
</evidence>
<dbReference type="Gene3D" id="1.10.10.650">
    <property type="entry name" value="RuvA domain 2-like"/>
    <property type="match status" value="1"/>
</dbReference>
<dbReference type="InterPro" id="IPR037027">
    <property type="entry name" value="YqgF/RNaseH-like_dom_sf"/>
</dbReference>
<dbReference type="SUPFAM" id="SSF158832">
    <property type="entry name" value="Tex N-terminal region-like"/>
    <property type="match status" value="1"/>
</dbReference>